<dbReference type="InterPro" id="IPR025437">
    <property type="entry name" value="YfhE-like"/>
</dbReference>
<dbReference type="RefSeq" id="WP_013487574.1">
    <property type="nucleotide sequence ID" value="NC_014829.1"/>
</dbReference>
<dbReference type="STRING" id="649639.Bcell_0960"/>
<sequence length="41" mass="4720">MENKKKKTREGRKSLSSTQEVLYQSDFKAADRAFQRSKGNA</sequence>
<keyword evidence="2" id="KW-1185">Reference proteome</keyword>
<organism evidence="1 2">
    <name type="scientific">Evansella cellulosilytica (strain ATCC 21833 / DSM 2522 / FERM P-1141 / JCM 9156 / N-4)</name>
    <name type="common">Bacillus cellulosilyticus</name>
    <dbReference type="NCBI Taxonomy" id="649639"/>
    <lineage>
        <taxon>Bacteria</taxon>
        <taxon>Bacillati</taxon>
        <taxon>Bacillota</taxon>
        <taxon>Bacilli</taxon>
        <taxon>Bacillales</taxon>
        <taxon>Bacillaceae</taxon>
        <taxon>Evansella</taxon>
    </lineage>
</organism>
<gene>
    <name evidence="1" type="ordered locus">Bcell_0960</name>
</gene>
<dbReference type="AlphaFoldDB" id="E6U1Y9"/>
<evidence type="ECO:0000313" key="2">
    <source>
        <dbReference type="Proteomes" id="UP000001401"/>
    </source>
</evidence>
<proteinExistence type="predicted"/>
<reference evidence="1 2" key="1">
    <citation type="submission" date="2010-12" db="EMBL/GenBank/DDBJ databases">
        <title>Complete sequence of Bacillus cellulosilyticus DSM 2522.</title>
        <authorList>
            <consortium name="US DOE Joint Genome Institute"/>
            <person name="Lucas S."/>
            <person name="Copeland A."/>
            <person name="Lapidus A."/>
            <person name="Cheng J.-F."/>
            <person name="Bruce D."/>
            <person name="Goodwin L."/>
            <person name="Pitluck S."/>
            <person name="Chertkov O."/>
            <person name="Detter J.C."/>
            <person name="Han C."/>
            <person name="Tapia R."/>
            <person name="Land M."/>
            <person name="Hauser L."/>
            <person name="Jeffries C."/>
            <person name="Kyrpides N."/>
            <person name="Ivanova N."/>
            <person name="Mikhailova N."/>
            <person name="Brumm P."/>
            <person name="Mead D."/>
            <person name="Woyke T."/>
        </authorList>
    </citation>
    <scope>NUCLEOTIDE SEQUENCE [LARGE SCALE GENOMIC DNA]</scope>
    <source>
        <strain evidence="2">ATCC 21833 / DSM 2522 / FERM P-1141 / JCM 9156 / N-4</strain>
    </source>
</reference>
<name>E6U1Y9_EVAC2</name>
<dbReference type="HOGENOM" id="CLU_218981_0_0_9"/>
<accession>E6U1Y9</accession>
<evidence type="ECO:0008006" key="3">
    <source>
        <dbReference type="Google" id="ProtNLM"/>
    </source>
</evidence>
<dbReference type="EMBL" id="CP002394">
    <property type="protein sequence ID" value="ADU29233.1"/>
    <property type="molecule type" value="Genomic_DNA"/>
</dbReference>
<protein>
    <recommendedName>
        <fullName evidence="3">YfhE family protein</fullName>
    </recommendedName>
</protein>
<dbReference type="KEGG" id="bco:Bcell_0960"/>
<dbReference type="Proteomes" id="UP000001401">
    <property type="component" value="Chromosome"/>
</dbReference>
<evidence type="ECO:0000313" key="1">
    <source>
        <dbReference type="EMBL" id="ADU29233.1"/>
    </source>
</evidence>
<dbReference type="OrthoDB" id="2973606at2"/>
<dbReference type="Pfam" id="PF14152">
    <property type="entry name" value="YfhE"/>
    <property type="match status" value="1"/>
</dbReference>